<dbReference type="STRING" id="1353158.SAMN04488587_2353"/>
<dbReference type="AlphaFoldDB" id="A0A1I0BU49"/>
<dbReference type="InterPro" id="IPR028366">
    <property type="entry name" value="PhoU"/>
</dbReference>
<organism evidence="2 3">
    <name type="scientific">Methanococcoides vulcani</name>
    <dbReference type="NCBI Taxonomy" id="1353158"/>
    <lineage>
        <taxon>Archaea</taxon>
        <taxon>Methanobacteriati</taxon>
        <taxon>Methanobacteriota</taxon>
        <taxon>Stenosarchaea group</taxon>
        <taxon>Methanomicrobia</taxon>
        <taxon>Methanosarcinales</taxon>
        <taxon>Methanosarcinaceae</taxon>
        <taxon>Methanococcoides</taxon>
    </lineage>
</organism>
<dbReference type="Pfam" id="PF01895">
    <property type="entry name" value="PhoU"/>
    <property type="match status" value="2"/>
</dbReference>
<dbReference type="EMBL" id="FOHQ01000009">
    <property type="protein sequence ID" value="SET10582.1"/>
    <property type="molecule type" value="Genomic_DNA"/>
</dbReference>
<accession>A0A1I0BU49</accession>
<dbReference type="InterPro" id="IPR007159">
    <property type="entry name" value="SpoVT-AbrB_dom"/>
</dbReference>
<feature type="domain" description="SpoVT-AbrB" evidence="1">
    <location>
        <begin position="11"/>
        <end position="57"/>
    </location>
</feature>
<name>A0A1I0BU49_9EURY</name>
<evidence type="ECO:0000313" key="3">
    <source>
        <dbReference type="Proteomes" id="UP000243338"/>
    </source>
</evidence>
<sequence length="338" mass="37231">MIFIETRKIQQTGGSTYIVSLPKKWAERAGITTGSQVTLQPQQDGTLNIAAEGSTQNPKKKNVIDVNGCVGDELVRLLIAAYLSGSDMIEIRGNRIQAEQKKIIRNVCYKLMGPEIIEETANSVLIQDLLNPNEVSIKKSVRRMFLISNSMLKDAMQALKDQDKDLALDVIERDDEVDRLFLLISKQFRTVLRGSRLPDTSETTIDEYHDLRLAASSLERIADHALKIAKTASTLNTQIPDKTMKLIESSSTTSSNMVEDAIDALYNQNTDLANQVIAKVDGTKVRIDDLNASLLDLESPEAIVALGTVADSIDRIGEYGANIAELAINLSMAIVQKK</sequence>
<dbReference type="SMART" id="SM00966">
    <property type="entry name" value="SpoVT_AbrB"/>
    <property type="match status" value="1"/>
</dbReference>
<evidence type="ECO:0000259" key="1">
    <source>
        <dbReference type="SMART" id="SM00966"/>
    </source>
</evidence>
<dbReference type="Proteomes" id="UP000243338">
    <property type="component" value="Unassembled WGS sequence"/>
</dbReference>
<dbReference type="PANTHER" id="PTHR42930:SF6">
    <property type="entry name" value="PHOSPHATE REGULATORY PROTEIN-LIKE PROTEIN"/>
    <property type="match status" value="1"/>
</dbReference>
<dbReference type="Pfam" id="PF04014">
    <property type="entry name" value="MazE_antitoxin"/>
    <property type="match status" value="1"/>
</dbReference>
<evidence type="ECO:0000313" key="2">
    <source>
        <dbReference type="EMBL" id="SET10582.1"/>
    </source>
</evidence>
<dbReference type="InterPro" id="IPR038078">
    <property type="entry name" value="PhoU-like_sf"/>
</dbReference>
<dbReference type="Gene3D" id="1.20.58.220">
    <property type="entry name" value="Phosphate transport system protein phou homolog 2, domain 2"/>
    <property type="match status" value="2"/>
</dbReference>
<protein>
    <submittedName>
        <fullName evidence="2">Phosphate uptake regulator</fullName>
    </submittedName>
</protein>
<dbReference type="RefSeq" id="WP_342210511.1">
    <property type="nucleotide sequence ID" value="NZ_CAAGSJ010000001.1"/>
</dbReference>
<gene>
    <name evidence="2" type="ORF">SAMN04488587_2353</name>
</gene>
<dbReference type="InterPro" id="IPR026022">
    <property type="entry name" value="PhoU_dom"/>
</dbReference>
<reference evidence="3" key="1">
    <citation type="submission" date="2016-10" db="EMBL/GenBank/DDBJ databases">
        <authorList>
            <person name="Varghese N."/>
            <person name="Submissions S."/>
        </authorList>
    </citation>
    <scope>NUCLEOTIDE SEQUENCE [LARGE SCALE GENOMIC DNA]</scope>
    <source>
        <strain evidence="3">SLH 33</strain>
    </source>
</reference>
<dbReference type="GO" id="GO:0003677">
    <property type="term" value="F:DNA binding"/>
    <property type="evidence" value="ECO:0007669"/>
    <property type="project" value="InterPro"/>
</dbReference>
<dbReference type="SUPFAM" id="SSF109755">
    <property type="entry name" value="PhoU-like"/>
    <property type="match status" value="1"/>
</dbReference>
<keyword evidence="3" id="KW-1185">Reference proteome</keyword>
<dbReference type="GO" id="GO:0045936">
    <property type="term" value="P:negative regulation of phosphate metabolic process"/>
    <property type="evidence" value="ECO:0007669"/>
    <property type="project" value="InterPro"/>
</dbReference>
<dbReference type="PANTHER" id="PTHR42930">
    <property type="entry name" value="PHOSPHATE-SPECIFIC TRANSPORT SYSTEM ACCESSORY PROTEIN PHOU"/>
    <property type="match status" value="1"/>
</dbReference>
<dbReference type="GO" id="GO:0030643">
    <property type="term" value="P:intracellular phosphate ion homeostasis"/>
    <property type="evidence" value="ECO:0007669"/>
    <property type="project" value="InterPro"/>
</dbReference>
<proteinExistence type="predicted"/>